<evidence type="ECO:0000313" key="3">
    <source>
        <dbReference type="Proteomes" id="UP000201917"/>
    </source>
</evidence>
<keyword evidence="3" id="KW-1185">Reference proteome</keyword>
<dbReference type="Proteomes" id="UP000201917">
    <property type="component" value="Segment"/>
</dbReference>
<dbReference type="KEGG" id="vg:26382494"/>
<reference evidence="2 3" key="1">
    <citation type="journal article" date="2014" name="PLoS ONE">
        <title>Genomic Sequencing and Analysis of Sucra jujuba Nucleopolyhedrovirus.</title>
        <authorList>
            <person name="Liu X."/>
            <person name="Yin F."/>
            <person name="Zhu Z."/>
            <person name="Hou D."/>
            <person name="Wang J."/>
            <person name="Zhang L."/>
            <person name="Wang M."/>
            <person name="Wang H."/>
            <person name="Hu Z."/>
            <person name="Deng F."/>
        </authorList>
    </citation>
    <scope>NUCLEOTIDE SEQUENCE [LARGE SCALE GENOMIC DNA]</scope>
    <source>
        <strain evidence="2">473</strain>
    </source>
</reference>
<accession>A0A097P8X7</accession>
<dbReference type="OrthoDB" id="21890at10239"/>
<dbReference type="RefSeq" id="YP_009186730.1">
    <property type="nucleotide sequence ID" value="NC_028636.1"/>
</dbReference>
<name>A0A097P8X7_9ABAC</name>
<evidence type="ECO:0000256" key="1">
    <source>
        <dbReference type="SAM" id="MobiDB-lite"/>
    </source>
</evidence>
<sequence length="375" mass="42414">MEKKRRSSGLFSKTKDKANGATSRLTKSVKKVDSSKKQKLTEEQTEQPLENYSTGYEDLTENVEMNADNDGAVVMSQPNIPITEPPQSSFQVPYPDRALSPAITVNFDENERVAADRSSSTVVNGVSINPSNAIRQTSDYNTSANFGPKVFFINSPLLDQNTLPANFDILQNNIVLLQNYVLPLNDTPIESTKRCFMIDSTNATIGIDKLDFDDNINHLFEYKLNFSNMNKIINMFYGYYIKLIQNLFPIANIGINVNYTVGSTDLTQIVTHFINFCVFQTMQNFYHIINSVEGGHLIDGQNQSKLEAEIKDKQKKLTSYYNSKLHNLQAFQYYKYTVDNDSNTVTTSGKSENILSPLYHVKVNVMKVNKTLIYS</sequence>
<evidence type="ECO:0000313" key="2">
    <source>
        <dbReference type="EMBL" id="AIU41278.1"/>
    </source>
</evidence>
<dbReference type="GeneID" id="26382494"/>
<proteinExistence type="predicted"/>
<organism evidence="2 3">
    <name type="scientific">Sucra jujuba nucleopolyhedrovirus</name>
    <dbReference type="NCBI Taxonomy" id="1563660"/>
    <lineage>
        <taxon>Viruses</taxon>
        <taxon>Viruses incertae sedis</taxon>
        <taxon>Naldaviricetes</taxon>
        <taxon>Lefavirales</taxon>
        <taxon>Baculoviridae</taxon>
        <taxon>Alphabaculovirus</taxon>
        <taxon>Alphabaculovirus sujujubae</taxon>
    </lineage>
</organism>
<feature type="region of interest" description="Disordered" evidence="1">
    <location>
        <begin position="1"/>
        <end position="51"/>
    </location>
</feature>
<feature type="compositionally biased region" description="Basic and acidic residues" evidence="1">
    <location>
        <begin position="30"/>
        <end position="42"/>
    </location>
</feature>
<protein>
    <submittedName>
        <fullName evidence="2">Orf39</fullName>
    </submittedName>
</protein>
<dbReference type="EMBL" id="KJ676450">
    <property type="protein sequence ID" value="AIU41278.1"/>
    <property type="molecule type" value="Genomic_DNA"/>
</dbReference>